<proteinExistence type="predicted"/>
<feature type="region of interest" description="Disordered" evidence="1">
    <location>
        <begin position="171"/>
        <end position="229"/>
    </location>
</feature>
<feature type="compositionally biased region" description="Basic and acidic residues" evidence="1">
    <location>
        <begin position="179"/>
        <end position="191"/>
    </location>
</feature>
<accession>A0A484KEM7</accession>
<dbReference type="EMBL" id="OOIL02000161">
    <property type="protein sequence ID" value="VFQ61419.1"/>
    <property type="molecule type" value="Genomic_DNA"/>
</dbReference>
<evidence type="ECO:0000313" key="3">
    <source>
        <dbReference type="Proteomes" id="UP000595140"/>
    </source>
</evidence>
<dbReference type="AlphaFoldDB" id="A0A484KEM7"/>
<evidence type="ECO:0000256" key="1">
    <source>
        <dbReference type="SAM" id="MobiDB-lite"/>
    </source>
</evidence>
<keyword evidence="3" id="KW-1185">Reference proteome</keyword>
<dbReference type="Proteomes" id="UP000595140">
    <property type="component" value="Unassembled WGS sequence"/>
</dbReference>
<dbReference type="OrthoDB" id="1737504at2759"/>
<protein>
    <submittedName>
        <fullName evidence="2">Uncharacterized protein</fullName>
    </submittedName>
</protein>
<feature type="compositionally biased region" description="Basic and acidic residues" evidence="1">
    <location>
        <begin position="39"/>
        <end position="60"/>
    </location>
</feature>
<feature type="compositionally biased region" description="Basic and acidic residues" evidence="1">
    <location>
        <begin position="220"/>
        <end position="229"/>
    </location>
</feature>
<feature type="compositionally biased region" description="Basic and acidic residues" evidence="1">
    <location>
        <begin position="18"/>
        <end position="32"/>
    </location>
</feature>
<evidence type="ECO:0000313" key="2">
    <source>
        <dbReference type="EMBL" id="VFQ61419.1"/>
    </source>
</evidence>
<name>A0A484KEM7_9ASTE</name>
<organism evidence="2 3">
    <name type="scientific">Cuscuta campestris</name>
    <dbReference type="NCBI Taxonomy" id="132261"/>
    <lineage>
        <taxon>Eukaryota</taxon>
        <taxon>Viridiplantae</taxon>
        <taxon>Streptophyta</taxon>
        <taxon>Embryophyta</taxon>
        <taxon>Tracheophyta</taxon>
        <taxon>Spermatophyta</taxon>
        <taxon>Magnoliopsida</taxon>
        <taxon>eudicotyledons</taxon>
        <taxon>Gunneridae</taxon>
        <taxon>Pentapetalae</taxon>
        <taxon>asterids</taxon>
        <taxon>lamiids</taxon>
        <taxon>Solanales</taxon>
        <taxon>Convolvulaceae</taxon>
        <taxon>Cuscuteae</taxon>
        <taxon>Cuscuta</taxon>
        <taxon>Cuscuta subgen. Grammica</taxon>
        <taxon>Cuscuta sect. Cleistogrammica</taxon>
    </lineage>
</organism>
<sequence length="229" mass="26244">MKGLMVDSRMGPSVDGNDEQKDNGKAPEELVARKQANHQGKDEVGKSREHLKEELGESESHVSVFSRMRVPAKDRLHGRRNTIGRDRAGKITANRRKKLHFCHLLSVRQRPDEPQRNFLARWKLETTQVYGADDRTKLSVFHPDQRSSDFSQCLALEKMKKYSEAIAMVEDEEAEAEEIEAKKKREEEGRLGDQVVSVKPASKKTTEEQPPTSAGHRYKKVMDQRDRQP</sequence>
<feature type="region of interest" description="Disordered" evidence="1">
    <location>
        <begin position="1"/>
        <end position="64"/>
    </location>
</feature>
<reference evidence="2 3" key="1">
    <citation type="submission" date="2018-04" db="EMBL/GenBank/DDBJ databases">
        <authorList>
            <person name="Vogel A."/>
        </authorList>
    </citation>
    <scope>NUCLEOTIDE SEQUENCE [LARGE SCALE GENOMIC DNA]</scope>
</reference>
<gene>
    <name evidence="2" type="ORF">CCAM_LOCUS3195</name>
</gene>